<dbReference type="SUPFAM" id="SSF52540">
    <property type="entry name" value="P-loop containing nucleoside triphosphate hydrolases"/>
    <property type="match status" value="1"/>
</dbReference>
<reference evidence="2" key="1">
    <citation type="submission" date="2021-06" db="EMBL/GenBank/DDBJ databases">
        <title>Parelaphostrongylus tenuis whole genome reference sequence.</title>
        <authorList>
            <person name="Garwood T.J."/>
            <person name="Larsen P.A."/>
            <person name="Fountain-Jones N.M."/>
            <person name="Garbe J.R."/>
            <person name="Macchietto M.G."/>
            <person name="Kania S.A."/>
            <person name="Gerhold R.W."/>
            <person name="Richards J.E."/>
            <person name="Wolf T.M."/>
        </authorList>
    </citation>
    <scope>NUCLEOTIDE SEQUENCE</scope>
    <source>
        <strain evidence="2">MNPRO001-30</strain>
        <tissue evidence="2">Meninges</tissue>
    </source>
</reference>
<dbReference type="InterPro" id="IPR009000">
    <property type="entry name" value="Transl_B-barrel_sf"/>
</dbReference>
<dbReference type="InterPro" id="IPR049394">
    <property type="entry name" value="eEFSec_C"/>
</dbReference>
<dbReference type="Pfam" id="PF00009">
    <property type="entry name" value="GTP_EFTU"/>
    <property type="match status" value="1"/>
</dbReference>
<dbReference type="PROSITE" id="PS51722">
    <property type="entry name" value="G_TR_2"/>
    <property type="match status" value="1"/>
</dbReference>
<protein>
    <recommendedName>
        <fullName evidence="1">Tr-type G domain-containing protein</fullName>
    </recommendedName>
</protein>
<evidence type="ECO:0000313" key="3">
    <source>
        <dbReference type="Proteomes" id="UP001196413"/>
    </source>
</evidence>
<name>A0AAD5N292_PARTN</name>
<accession>A0AAD5N292</accession>
<evidence type="ECO:0000259" key="1">
    <source>
        <dbReference type="PROSITE" id="PS51722"/>
    </source>
</evidence>
<proteinExistence type="predicted"/>
<dbReference type="PANTHER" id="PTHR43721:SF11">
    <property type="entry name" value="SELENOCYSTEINE-SPECIFIC ELONGATION FACTOR"/>
    <property type="match status" value="1"/>
</dbReference>
<dbReference type="GO" id="GO:0003924">
    <property type="term" value="F:GTPase activity"/>
    <property type="evidence" value="ECO:0007669"/>
    <property type="project" value="InterPro"/>
</dbReference>
<dbReference type="Proteomes" id="UP001196413">
    <property type="component" value="Unassembled WGS sequence"/>
</dbReference>
<dbReference type="Pfam" id="PF21208">
    <property type="entry name" value="euk_SelB_III"/>
    <property type="match status" value="1"/>
</dbReference>
<dbReference type="CDD" id="cd04094">
    <property type="entry name" value="eSelB_III"/>
    <property type="match status" value="1"/>
</dbReference>
<dbReference type="PRINTS" id="PR00315">
    <property type="entry name" value="ELONGATNFCT"/>
</dbReference>
<dbReference type="InterPro" id="IPR027417">
    <property type="entry name" value="P-loop_NTPase"/>
</dbReference>
<dbReference type="SUPFAM" id="SSF50447">
    <property type="entry name" value="Translation proteins"/>
    <property type="match status" value="1"/>
</dbReference>
<organism evidence="2 3">
    <name type="scientific">Parelaphostrongylus tenuis</name>
    <name type="common">Meningeal worm</name>
    <dbReference type="NCBI Taxonomy" id="148309"/>
    <lineage>
        <taxon>Eukaryota</taxon>
        <taxon>Metazoa</taxon>
        <taxon>Ecdysozoa</taxon>
        <taxon>Nematoda</taxon>
        <taxon>Chromadorea</taxon>
        <taxon>Rhabditida</taxon>
        <taxon>Rhabditina</taxon>
        <taxon>Rhabditomorpha</taxon>
        <taxon>Strongyloidea</taxon>
        <taxon>Metastrongylidae</taxon>
        <taxon>Parelaphostrongylus</taxon>
    </lineage>
</organism>
<feature type="domain" description="Tr-type G" evidence="1">
    <location>
        <begin position="1"/>
        <end position="177"/>
    </location>
</feature>
<dbReference type="Gene3D" id="3.40.50.300">
    <property type="entry name" value="P-loop containing nucleotide triphosphate hydrolases"/>
    <property type="match status" value="1"/>
</dbReference>
<dbReference type="Pfam" id="PF21131">
    <property type="entry name" value="eEFSec_4th"/>
    <property type="match status" value="1"/>
</dbReference>
<keyword evidence="3" id="KW-1185">Reference proteome</keyword>
<sequence>MSLNVGVLGHVDSGKTTLTKALAEVASTAAFDKHADSSGRRNTIDLGFSSLTVADRRLVLIDCPGHAGLIKAVLAASTVFDMALVVVNALCGIQPQTSEHLLLCSIICPERVIIVLNKVDLVKEDEIPLVAKKVRKALTTLGIAESSPIVPVSLVNPTNTSMSELIGVLERRIFEPHRVDSGRLVVAVDHCFPLTGKGTVMTGTVIDGTIRLNQEIEIPVLKEKKKVKGLESWKTAVEQVPVGERAAILVQQLRADSISRTMICSPGALVEMSSCIASVEAIRYYRGVVSSGMKVHISTGFDTVMAECHFLRSDGEQYEQLVTLESPCICWLSFDRVIYTRPSAFYIASKLDHQGRGCRFLFHGQLGESLKERKICRFVRRQRIGRVERVENVRSIVCNSLFKKETKISAFEGLPVILDTGETGKIVGAFGKGGKARVEMTKPLSQSTVEKIAADEAVEVTMHLKKYLGEKKF</sequence>
<dbReference type="AlphaFoldDB" id="A0AAD5N292"/>
<dbReference type="Gene3D" id="2.40.30.10">
    <property type="entry name" value="Translation factors"/>
    <property type="match status" value="2"/>
</dbReference>
<dbReference type="InterPro" id="IPR000795">
    <property type="entry name" value="T_Tr_GTP-bd_dom"/>
</dbReference>
<dbReference type="GO" id="GO:0003746">
    <property type="term" value="F:translation elongation factor activity"/>
    <property type="evidence" value="ECO:0007669"/>
    <property type="project" value="TreeGrafter"/>
</dbReference>
<dbReference type="GO" id="GO:0001514">
    <property type="term" value="P:selenocysteine incorporation"/>
    <property type="evidence" value="ECO:0007669"/>
    <property type="project" value="TreeGrafter"/>
</dbReference>
<gene>
    <name evidence="2" type="primary">SELB-1</name>
    <name evidence="2" type="ORF">KIN20_017149</name>
</gene>
<dbReference type="InterPro" id="IPR050055">
    <property type="entry name" value="EF-Tu_GTPase"/>
</dbReference>
<comment type="caution">
    <text evidence="2">The sequence shown here is derived from an EMBL/GenBank/DDBJ whole genome shotgun (WGS) entry which is preliminary data.</text>
</comment>
<dbReference type="InterPro" id="IPR049393">
    <property type="entry name" value="eEFSec_III"/>
</dbReference>
<dbReference type="GO" id="GO:0005525">
    <property type="term" value="F:GTP binding"/>
    <property type="evidence" value="ECO:0007669"/>
    <property type="project" value="InterPro"/>
</dbReference>
<dbReference type="PANTHER" id="PTHR43721">
    <property type="entry name" value="ELONGATION FACTOR TU-RELATED"/>
    <property type="match status" value="1"/>
</dbReference>
<evidence type="ECO:0000313" key="2">
    <source>
        <dbReference type="EMBL" id="KAJ1358666.1"/>
    </source>
</evidence>
<dbReference type="EMBL" id="JAHQIW010003422">
    <property type="protein sequence ID" value="KAJ1358666.1"/>
    <property type="molecule type" value="Genomic_DNA"/>
</dbReference>